<organism evidence="2 3">
    <name type="scientific">Vibrio hippocampi</name>
    <dbReference type="NCBI Taxonomy" id="654686"/>
    <lineage>
        <taxon>Bacteria</taxon>
        <taxon>Pseudomonadati</taxon>
        <taxon>Pseudomonadota</taxon>
        <taxon>Gammaproteobacteria</taxon>
        <taxon>Vibrionales</taxon>
        <taxon>Vibrionaceae</taxon>
        <taxon>Vibrio</taxon>
    </lineage>
</organism>
<dbReference type="InterPro" id="IPR016502">
    <property type="entry name" value="T2SSS_2"/>
</dbReference>
<gene>
    <name evidence="2" type="ORF">VHP8226_01220</name>
</gene>
<comment type="caution">
    <text evidence="2">The sequence shown here is derived from an EMBL/GenBank/DDBJ whole genome shotgun (WGS) entry which is preliminary data.</text>
</comment>
<protein>
    <recommendedName>
        <fullName evidence="4">Type II secretion system pilot lipoprotein GspS-beta</fullName>
    </recommendedName>
</protein>
<dbReference type="PROSITE" id="PS51257">
    <property type="entry name" value="PROKAR_LIPOPROTEIN"/>
    <property type="match status" value="1"/>
</dbReference>
<evidence type="ECO:0000256" key="1">
    <source>
        <dbReference type="SAM" id="SignalP"/>
    </source>
</evidence>
<sequence length="135" mass="14937">MINKIKFSLVLAAVLTVMGCASQDDEERKRIEALAQSRASIISSGLPIESGPLSIMKASASNGIVEIMMLYNTDARGAMPMSQMLYNSTSYYCTSPDVVDNLKQGVMYRILMRNSRGQLVVDELISEDYCKQRAK</sequence>
<evidence type="ECO:0000313" key="3">
    <source>
        <dbReference type="Proteomes" id="UP000838160"/>
    </source>
</evidence>
<feature type="chain" id="PRO_5045940971" description="Type II secretion system pilot lipoprotein GspS-beta" evidence="1">
    <location>
        <begin position="24"/>
        <end position="135"/>
    </location>
</feature>
<proteinExistence type="predicted"/>
<evidence type="ECO:0008006" key="4">
    <source>
        <dbReference type="Google" id="ProtNLM"/>
    </source>
</evidence>
<dbReference type="EMBL" id="CAKLCM010000002">
    <property type="protein sequence ID" value="CAH0525690.1"/>
    <property type="molecule type" value="Genomic_DNA"/>
</dbReference>
<dbReference type="Proteomes" id="UP000838160">
    <property type="component" value="Unassembled WGS sequence"/>
</dbReference>
<evidence type="ECO:0000313" key="2">
    <source>
        <dbReference type="EMBL" id="CAH0525690.1"/>
    </source>
</evidence>
<dbReference type="RefSeq" id="WP_237484200.1">
    <property type="nucleotide sequence ID" value="NZ_CAKLCM010000002.1"/>
</dbReference>
<reference evidence="2" key="1">
    <citation type="submission" date="2021-12" db="EMBL/GenBank/DDBJ databases">
        <authorList>
            <person name="Rodrigo-Torres L."/>
            <person name="Arahal R. D."/>
            <person name="Lucena T."/>
        </authorList>
    </citation>
    <scope>NUCLEOTIDE SEQUENCE</scope>
    <source>
        <strain evidence="2">CECT 8226</strain>
    </source>
</reference>
<dbReference type="PIRSF" id="PIRSF007010">
    <property type="entry name" value="UCP007010"/>
    <property type="match status" value="1"/>
</dbReference>
<keyword evidence="3" id="KW-1185">Reference proteome</keyword>
<feature type="signal peptide" evidence="1">
    <location>
        <begin position="1"/>
        <end position="23"/>
    </location>
</feature>
<name>A0ABM8ZH35_9VIBR</name>
<dbReference type="Gene3D" id="3.30.300.250">
    <property type="match status" value="1"/>
</dbReference>
<dbReference type="Pfam" id="PF16549">
    <property type="entry name" value="T2SSS_2"/>
    <property type="match status" value="1"/>
</dbReference>
<accession>A0ABM8ZH35</accession>
<keyword evidence="1" id="KW-0732">Signal</keyword>